<name>A0A4P7NLD3_PYROR</name>
<organism evidence="2 3">
    <name type="scientific">Pyricularia oryzae</name>
    <name type="common">Rice blast fungus</name>
    <name type="synonym">Magnaporthe oryzae</name>
    <dbReference type="NCBI Taxonomy" id="318829"/>
    <lineage>
        <taxon>Eukaryota</taxon>
        <taxon>Fungi</taxon>
        <taxon>Dikarya</taxon>
        <taxon>Ascomycota</taxon>
        <taxon>Pezizomycotina</taxon>
        <taxon>Sordariomycetes</taxon>
        <taxon>Sordariomycetidae</taxon>
        <taxon>Magnaporthales</taxon>
        <taxon>Pyriculariaceae</taxon>
        <taxon>Pyricularia</taxon>
    </lineage>
</organism>
<sequence>MESTLHPENNLERDSPCRSETSQPVELDEEDILLQKLRAEKEAKKTIVWAEWERARRIPRFDAATDKDGYITYGKLTKKLSELEVVIELFFRKFNPVQDRFVEATSNMPACGKMAELSTALDKLEQAIGAREVARHALKGMALDAKKKRKGWTKKTVAESKRQRELLVFYKDIVAKVNEFPSRLKRIEKEVDAAIRLLREKPTS</sequence>
<dbReference type="VEuPathDB" id="FungiDB:M_BR32_EuGene_00021501"/>
<dbReference type="AlphaFoldDB" id="A0A4P7NLD3"/>
<gene>
    <name evidence="2" type="ORF">PoMZ_11767</name>
</gene>
<proteinExistence type="predicted"/>
<dbReference type="OMA" id="TIVWAEW"/>
<evidence type="ECO:0000256" key="1">
    <source>
        <dbReference type="SAM" id="MobiDB-lite"/>
    </source>
</evidence>
<dbReference type="SMR" id="A0A4P7NLD3"/>
<feature type="region of interest" description="Disordered" evidence="1">
    <location>
        <begin position="1"/>
        <end position="25"/>
    </location>
</feature>
<accession>A0A4P7NLD3</accession>
<protein>
    <submittedName>
        <fullName evidence="2">Uncharacterized protein</fullName>
    </submittedName>
</protein>
<dbReference type="EMBL" id="CP034208">
    <property type="protein sequence ID" value="QBZ62880.1"/>
    <property type="molecule type" value="Genomic_DNA"/>
</dbReference>
<dbReference type="Proteomes" id="UP000294847">
    <property type="component" value="Chromosome 5"/>
</dbReference>
<evidence type="ECO:0000313" key="2">
    <source>
        <dbReference type="EMBL" id="QBZ62880.1"/>
    </source>
</evidence>
<evidence type="ECO:0000313" key="3">
    <source>
        <dbReference type="Proteomes" id="UP000294847"/>
    </source>
</evidence>
<reference evidence="2 3" key="1">
    <citation type="journal article" date="2019" name="Mol. Biol. Evol.">
        <title>Blast fungal genomes show frequent chromosomal changes, gene gains and losses, and effector gene turnover.</title>
        <authorList>
            <person name="Gomez Luciano L.B."/>
            <person name="Jason Tsai I."/>
            <person name="Chuma I."/>
            <person name="Tosa Y."/>
            <person name="Chen Y.H."/>
            <person name="Li J.Y."/>
            <person name="Li M.Y."/>
            <person name="Jade Lu M.Y."/>
            <person name="Nakayashiki H."/>
            <person name="Li W.H."/>
        </authorList>
    </citation>
    <scope>NUCLEOTIDE SEQUENCE [LARGE SCALE GENOMIC DNA]</scope>
    <source>
        <strain evidence="2">MZ5-1-6</strain>
    </source>
</reference>